<evidence type="ECO:0000313" key="1">
    <source>
        <dbReference type="EMBL" id="SHN14408.1"/>
    </source>
</evidence>
<dbReference type="EMBL" id="FRDA01000009">
    <property type="protein sequence ID" value="SHN14408.1"/>
    <property type="molecule type" value="Genomic_DNA"/>
</dbReference>
<organism evidence="1 2">
    <name type="scientific">Pseudomonas asturiensis</name>
    <dbReference type="NCBI Taxonomy" id="1190415"/>
    <lineage>
        <taxon>Bacteria</taxon>
        <taxon>Pseudomonadati</taxon>
        <taxon>Pseudomonadota</taxon>
        <taxon>Gammaproteobacteria</taxon>
        <taxon>Pseudomonadales</taxon>
        <taxon>Pseudomonadaceae</taxon>
        <taxon>Pseudomonas</taxon>
    </lineage>
</organism>
<reference evidence="1 2" key="1">
    <citation type="submission" date="2016-11" db="EMBL/GenBank/DDBJ databases">
        <authorList>
            <person name="Jaros S."/>
            <person name="Januszkiewicz K."/>
            <person name="Wedrychowicz H."/>
        </authorList>
    </citation>
    <scope>NUCLEOTIDE SEQUENCE [LARGE SCALE GENOMIC DNA]</scope>
    <source>
        <strain evidence="1 2">LMG 26898</strain>
    </source>
</reference>
<dbReference type="AlphaFoldDB" id="A0A1M7PC31"/>
<evidence type="ECO:0000313" key="2">
    <source>
        <dbReference type="Proteomes" id="UP000183983"/>
    </source>
</evidence>
<proteinExistence type="predicted"/>
<accession>A0A1M7PC31</accession>
<gene>
    <name evidence="1" type="ORF">SAMN05216593_109188</name>
</gene>
<protein>
    <submittedName>
        <fullName evidence="1">Uncharacterized protein</fullName>
    </submittedName>
</protein>
<sequence length="143" mass="15812">MQSIEYRNFQFKGFNSVGACYVRTRITDDGKIVCLISQLRGYNGTSVTNVIEDIIHGVVERLFAEGVLPKALSTMDKILKRSVWIEHYPPGVGMSPSGSWAVVTLDAEGKPDWEHVTLDDAIALSGVEANFFSLSAQDVQFKN</sequence>
<dbReference type="OrthoDB" id="6885412at2"/>
<dbReference type="Proteomes" id="UP000183983">
    <property type="component" value="Unassembled WGS sequence"/>
</dbReference>
<dbReference type="RefSeq" id="WP_073168858.1">
    <property type="nucleotide sequence ID" value="NZ_FRDA01000009.1"/>
</dbReference>
<name>A0A1M7PC31_9PSED</name>